<keyword evidence="4" id="KW-1185">Reference proteome</keyword>
<dbReference type="InterPro" id="IPR006076">
    <property type="entry name" value="FAD-dep_OxRdtase"/>
</dbReference>
<dbReference type="Gene3D" id="3.30.9.10">
    <property type="entry name" value="D-Amino Acid Oxidase, subunit A, domain 2"/>
    <property type="match status" value="1"/>
</dbReference>
<dbReference type="GO" id="GO:0016491">
    <property type="term" value="F:oxidoreductase activity"/>
    <property type="evidence" value="ECO:0007669"/>
    <property type="project" value="UniProtKB-KW"/>
</dbReference>
<protein>
    <submittedName>
        <fullName evidence="3">Glycine/D-amino acid oxidase</fullName>
    </submittedName>
</protein>
<dbReference type="RefSeq" id="WP_176954832.1">
    <property type="nucleotide sequence ID" value="NZ_FNMZ01000010.1"/>
</dbReference>
<dbReference type="SUPFAM" id="SSF51905">
    <property type="entry name" value="FAD/NAD(P)-binding domain"/>
    <property type="match status" value="1"/>
</dbReference>
<evidence type="ECO:0000313" key="4">
    <source>
        <dbReference type="Proteomes" id="UP000199118"/>
    </source>
</evidence>
<evidence type="ECO:0000259" key="2">
    <source>
        <dbReference type="Pfam" id="PF01266"/>
    </source>
</evidence>
<dbReference type="InterPro" id="IPR036188">
    <property type="entry name" value="FAD/NAD-bd_sf"/>
</dbReference>
<evidence type="ECO:0000313" key="3">
    <source>
        <dbReference type="EMBL" id="SDX79585.1"/>
    </source>
</evidence>
<reference evidence="3 4" key="1">
    <citation type="submission" date="2016-10" db="EMBL/GenBank/DDBJ databases">
        <authorList>
            <person name="de Groot N.N."/>
        </authorList>
    </citation>
    <scope>NUCLEOTIDE SEQUENCE [LARGE SCALE GENOMIC DNA]</scope>
    <source>
        <strain evidence="3 4">DSM 17890</strain>
    </source>
</reference>
<dbReference type="EMBL" id="FNMZ01000010">
    <property type="protein sequence ID" value="SDX79585.1"/>
    <property type="molecule type" value="Genomic_DNA"/>
</dbReference>
<dbReference type="AlphaFoldDB" id="A0A1H3ELW3"/>
<dbReference type="STRING" id="356660.SAMN05444336_11086"/>
<organism evidence="3 4">
    <name type="scientific">Albimonas donghaensis</name>
    <dbReference type="NCBI Taxonomy" id="356660"/>
    <lineage>
        <taxon>Bacteria</taxon>
        <taxon>Pseudomonadati</taxon>
        <taxon>Pseudomonadota</taxon>
        <taxon>Alphaproteobacteria</taxon>
        <taxon>Rhodobacterales</taxon>
        <taxon>Paracoccaceae</taxon>
        <taxon>Albimonas</taxon>
    </lineage>
</organism>
<evidence type="ECO:0000256" key="1">
    <source>
        <dbReference type="ARBA" id="ARBA00023002"/>
    </source>
</evidence>
<dbReference type="GO" id="GO:0005737">
    <property type="term" value="C:cytoplasm"/>
    <property type="evidence" value="ECO:0007669"/>
    <property type="project" value="TreeGrafter"/>
</dbReference>
<dbReference type="Proteomes" id="UP000199118">
    <property type="component" value="Unassembled WGS sequence"/>
</dbReference>
<dbReference type="PANTHER" id="PTHR13847:SF281">
    <property type="entry name" value="FAD DEPENDENT OXIDOREDUCTASE DOMAIN-CONTAINING PROTEIN"/>
    <property type="match status" value="1"/>
</dbReference>
<gene>
    <name evidence="3" type="ORF">SAMN05444336_11086</name>
</gene>
<accession>A0A1H3ELW3</accession>
<keyword evidence="1" id="KW-0560">Oxidoreductase</keyword>
<dbReference type="Pfam" id="PF01266">
    <property type="entry name" value="DAO"/>
    <property type="match status" value="1"/>
</dbReference>
<dbReference type="PANTHER" id="PTHR13847">
    <property type="entry name" value="SARCOSINE DEHYDROGENASE-RELATED"/>
    <property type="match status" value="1"/>
</dbReference>
<proteinExistence type="predicted"/>
<feature type="domain" description="FAD dependent oxidoreductase" evidence="2">
    <location>
        <begin position="29"/>
        <end position="382"/>
    </location>
</feature>
<name>A0A1H3ELW3_9RHOB</name>
<sequence>MSDDPARNYWRDGREVYVPRAHPRPETVDVAVVGSGFTGLRLALDLARGGRSVAVLEAEDIGHGASSRNGGMVGPSFHKLGMAGLTAHYGAERAAAIMTEGMTALDDFEAFLAAEGIDCGLTMAGRFRGAPTAASYEATARECERLEKAVGLPYEMVPRARQQDQIGSDFYRGGVVYLRDGMIQPRMLVEALARRAEDAGAMLFERTPVSGLTREAGGVALRLPDGVMRARDVVMATNGYGAAQATAPLGPRVVPILTGVAATEPLSANLMGELTPQGRAFGENRRVFMWFRPTPDNSRFIFGGRIGPMRAGDARRARAVRAAATRVFPQLEGVNFSHLWTGKIAYTQDHAPHLGRIDGVWYAGGYCGSGVTRSLYFARKLALKILERPGSETAFDGLDFPRIPFRPFAPLAAAAVTRWSALRDVIDDRRRD</sequence>
<dbReference type="Gene3D" id="3.50.50.60">
    <property type="entry name" value="FAD/NAD(P)-binding domain"/>
    <property type="match status" value="1"/>
</dbReference>